<dbReference type="KEGG" id="abac:LuPra_03599"/>
<dbReference type="EMBL" id="CP015136">
    <property type="protein sequence ID" value="AMY10369.1"/>
    <property type="molecule type" value="Genomic_DNA"/>
</dbReference>
<gene>
    <name evidence="1" type="ORF">LuPra_03599</name>
</gene>
<protein>
    <submittedName>
        <fullName evidence="1">Uncharacterized protein</fullName>
    </submittedName>
</protein>
<keyword evidence="2" id="KW-1185">Reference proteome</keyword>
<dbReference type="RefSeq" id="WP_110172013.1">
    <property type="nucleotide sequence ID" value="NZ_CP015136.1"/>
</dbReference>
<sequence length="186" mass="20875">MDRNDYILFSGGAPGAEAEFGAQAERYGIEEVNFGFEGHITVRNRGLRILNHEELKAGDVSLAYVSQLMNRRYSDTPTFRKVLQSIWYQVNAGQDIFVVGTILPDTHVKGGTGWGAEFAKLCNKPLHVYDQEKDTWFTWDERQWVARTGSDLPTIQHAHFTGTGTRTLTDAGKTAISALFERSFQA</sequence>
<reference evidence="1 2" key="1">
    <citation type="journal article" date="2016" name="Genome Announc.">
        <title>First Complete Genome Sequence of a Subdivision 6 Acidobacterium Strain.</title>
        <authorList>
            <person name="Huang S."/>
            <person name="Vieira S."/>
            <person name="Bunk B."/>
            <person name="Riedel T."/>
            <person name="Sproer C."/>
            <person name="Overmann J."/>
        </authorList>
    </citation>
    <scope>NUCLEOTIDE SEQUENCE [LARGE SCALE GENOMIC DNA]</scope>
    <source>
        <strain evidence="2">DSM 100886 HEG_-6_39</strain>
    </source>
</reference>
<evidence type="ECO:0000313" key="1">
    <source>
        <dbReference type="EMBL" id="AMY10369.1"/>
    </source>
</evidence>
<name>A0A143PRD8_LUTPR</name>
<proteinExistence type="predicted"/>
<accession>A0A143PRD8</accession>
<reference evidence="2" key="2">
    <citation type="submission" date="2016-04" db="EMBL/GenBank/DDBJ databases">
        <title>First Complete Genome Sequence of a Subdivision 6 Acidobacterium.</title>
        <authorList>
            <person name="Huang S."/>
            <person name="Vieira S."/>
            <person name="Bunk B."/>
            <person name="Riedel T."/>
            <person name="Sproeer C."/>
            <person name="Overmann J."/>
        </authorList>
    </citation>
    <scope>NUCLEOTIDE SEQUENCE [LARGE SCALE GENOMIC DNA]</scope>
    <source>
        <strain evidence="2">DSM 100886 HEG_-6_39</strain>
    </source>
</reference>
<dbReference type="Proteomes" id="UP000076079">
    <property type="component" value="Chromosome"/>
</dbReference>
<dbReference type="PATRIC" id="fig|1813736.3.peg.3807"/>
<organism evidence="1 2">
    <name type="scientific">Luteitalea pratensis</name>
    <dbReference type="NCBI Taxonomy" id="1855912"/>
    <lineage>
        <taxon>Bacteria</taxon>
        <taxon>Pseudomonadati</taxon>
        <taxon>Acidobacteriota</taxon>
        <taxon>Vicinamibacteria</taxon>
        <taxon>Vicinamibacterales</taxon>
        <taxon>Vicinamibacteraceae</taxon>
        <taxon>Luteitalea</taxon>
    </lineage>
</organism>
<dbReference type="AlphaFoldDB" id="A0A143PRD8"/>
<evidence type="ECO:0000313" key="2">
    <source>
        <dbReference type="Proteomes" id="UP000076079"/>
    </source>
</evidence>
<dbReference type="STRING" id="1855912.LuPra_03599"/>
<dbReference type="OrthoDB" id="1334607at2"/>